<keyword evidence="3" id="KW-1185">Reference proteome</keyword>
<name>A0ABR5ZNK8_9PROT</name>
<evidence type="ECO:0008006" key="4">
    <source>
        <dbReference type="Google" id="ProtNLM"/>
    </source>
</evidence>
<proteinExistence type="predicted"/>
<feature type="region of interest" description="Disordered" evidence="1">
    <location>
        <begin position="140"/>
        <end position="161"/>
    </location>
</feature>
<dbReference type="Proteomes" id="UP001516390">
    <property type="component" value="Unassembled WGS sequence"/>
</dbReference>
<sequence length="161" mass="17611">MTLRKLGKTVRRFAEHFSRGDKDGQGLDGSFLPHLMGAFTRAADIMVRENHFLQNNDVSAAAALLPEKTSTMEELAALVAQARKNGVRAENLSSSFQQVQRRFVEVSTQNSELLQEALVTQEAVMKLLIESAVEANRHGYSRTGEAGSDTSCGSLSLNDRA</sequence>
<reference evidence="2 3" key="1">
    <citation type="submission" date="2017-09" db="EMBL/GenBank/DDBJ databases">
        <authorList>
            <person name="Jakob F."/>
        </authorList>
    </citation>
    <scope>NUCLEOTIDE SEQUENCE [LARGE SCALE GENOMIC DNA]</scope>
    <source>
        <strain evidence="2 3">TMW 2.1880</strain>
    </source>
</reference>
<dbReference type="RefSeq" id="WP_182081981.1">
    <property type="nucleotide sequence ID" value="NZ_NWUS01000002.1"/>
</dbReference>
<dbReference type="EMBL" id="NWUS01000002">
    <property type="protein sequence ID" value="MBA5725885.1"/>
    <property type="molecule type" value="Genomic_DNA"/>
</dbReference>
<feature type="compositionally biased region" description="Polar residues" evidence="1">
    <location>
        <begin position="148"/>
        <end position="161"/>
    </location>
</feature>
<organism evidence="2 3">
    <name type="scientific">Bombella favorum</name>
    <dbReference type="NCBI Taxonomy" id="2039164"/>
    <lineage>
        <taxon>Bacteria</taxon>
        <taxon>Pseudomonadati</taxon>
        <taxon>Pseudomonadota</taxon>
        <taxon>Alphaproteobacteria</taxon>
        <taxon>Acetobacterales</taxon>
        <taxon>Acetobacteraceae</taxon>
        <taxon>Bombella</taxon>
    </lineage>
</organism>
<protein>
    <recommendedName>
        <fullName evidence="4">Flagellar protein FlgN</fullName>
    </recommendedName>
</protein>
<evidence type="ECO:0000256" key="1">
    <source>
        <dbReference type="SAM" id="MobiDB-lite"/>
    </source>
</evidence>
<comment type="caution">
    <text evidence="2">The sequence shown here is derived from an EMBL/GenBank/DDBJ whole genome shotgun (WGS) entry which is preliminary data.</text>
</comment>
<gene>
    <name evidence="2" type="ORF">CPA57_06295</name>
</gene>
<accession>A0ABR5ZNK8</accession>
<evidence type="ECO:0000313" key="3">
    <source>
        <dbReference type="Proteomes" id="UP001516390"/>
    </source>
</evidence>
<evidence type="ECO:0000313" key="2">
    <source>
        <dbReference type="EMBL" id="MBA5725885.1"/>
    </source>
</evidence>